<dbReference type="SUPFAM" id="SSF51197">
    <property type="entry name" value="Clavaminate synthase-like"/>
    <property type="match status" value="1"/>
</dbReference>
<dbReference type="Pfam" id="PF03171">
    <property type="entry name" value="2OG-FeII_Oxy"/>
    <property type="match status" value="1"/>
</dbReference>
<dbReference type="PROSITE" id="PS51471">
    <property type="entry name" value="FE2OG_OXY"/>
    <property type="match status" value="1"/>
</dbReference>
<dbReference type="AlphaFoldDB" id="A0A6A5XTX1"/>
<gene>
    <name evidence="4" type="ORF">BU24DRAFT_387622</name>
</gene>
<reference evidence="4" key="1">
    <citation type="journal article" date="2020" name="Stud. Mycol.">
        <title>101 Dothideomycetes genomes: a test case for predicting lifestyles and emergence of pathogens.</title>
        <authorList>
            <person name="Haridas S."/>
            <person name="Albert R."/>
            <person name="Binder M."/>
            <person name="Bloem J."/>
            <person name="Labutti K."/>
            <person name="Salamov A."/>
            <person name="Andreopoulos B."/>
            <person name="Baker S."/>
            <person name="Barry K."/>
            <person name="Bills G."/>
            <person name="Bluhm B."/>
            <person name="Cannon C."/>
            <person name="Castanera R."/>
            <person name="Culley D."/>
            <person name="Daum C."/>
            <person name="Ezra D."/>
            <person name="Gonzalez J."/>
            <person name="Henrissat B."/>
            <person name="Kuo A."/>
            <person name="Liang C."/>
            <person name="Lipzen A."/>
            <person name="Lutzoni F."/>
            <person name="Magnuson J."/>
            <person name="Mondo S."/>
            <person name="Nolan M."/>
            <person name="Ohm R."/>
            <person name="Pangilinan J."/>
            <person name="Park H.-J."/>
            <person name="Ramirez L."/>
            <person name="Alfaro M."/>
            <person name="Sun H."/>
            <person name="Tritt A."/>
            <person name="Yoshinaga Y."/>
            <person name="Zwiers L.-H."/>
            <person name="Turgeon B."/>
            <person name="Goodwin S."/>
            <person name="Spatafora J."/>
            <person name="Crous P."/>
            <person name="Grigoriev I."/>
        </authorList>
    </citation>
    <scope>NUCLEOTIDE SEQUENCE</scope>
    <source>
        <strain evidence="4">CBS 175.79</strain>
    </source>
</reference>
<dbReference type="GO" id="GO:0046872">
    <property type="term" value="F:metal ion binding"/>
    <property type="evidence" value="ECO:0007669"/>
    <property type="project" value="UniProtKB-KW"/>
</dbReference>
<sequence length="377" mass="42036">MPSSEQNEALQQAGTFDAKVFYPAEFPPDVPTIALAKFSLALLLNNDKDEAQRLFNTCRTTGFFYLDMLDHPTGRRLWRSACNLHQIGRERFRDTPIEKKMEYKTRPGVRVFDRGYLMRSAYAGQQNADLEIVNIPQSEFFGTKDDAGAGLPGWFSEEDQSDFKTAMECGNSVARGILSVLEKKLDIPRDSLASLHSLTDDSGDFVRILRYGGVPPSTVDEPEGFPPHRDAMSIAILFNWLGGLQIPSPEAEVNGYVVKDEDWRWVKPEAGYAIVNLGDAMAIFSNNLLKSQIHRVVKAPGDQRQHDRLSIIVATRPKNTCLMMPFESSIIPPNESTEVPITSLEWGYNVVSKIRQRAVARGATDLDNIVNPGNGGK</sequence>
<dbReference type="GO" id="GO:0016491">
    <property type="term" value="F:oxidoreductase activity"/>
    <property type="evidence" value="ECO:0007669"/>
    <property type="project" value="UniProtKB-KW"/>
</dbReference>
<dbReference type="RefSeq" id="XP_033385144.1">
    <property type="nucleotide sequence ID" value="XM_033524974.1"/>
</dbReference>
<dbReference type="InterPro" id="IPR044861">
    <property type="entry name" value="IPNS-like_FE2OG_OXY"/>
</dbReference>
<evidence type="ECO:0000313" key="5">
    <source>
        <dbReference type="Proteomes" id="UP000799778"/>
    </source>
</evidence>
<dbReference type="Gene3D" id="2.60.120.330">
    <property type="entry name" value="B-lactam Antibiotic, Isopenicillin N Synthase, Chain"/>
    <property type="match status" value="1"/>
</dbReference>
<dbReference type="Proteomes" id="UP000799778">
    <property type="component" value="Unassembled WGS sequence"/>
</dbReference>
<evidence type="ECO:0000256" key="1">
    <source>
        <dbReference type="ARBA" id="ARBA00008056"/>
    </source>
</evidence>
<keyword evidence="2" id="KW-0560">Oxidoreductase</keyword>
<comment type="similarity">
    <text evidence="1 2">Belongs to the iron/ascorbate-dependent oxidoreductase family.</text>
</comment>
<keyword evidence="2" id="KW-0479">Metal-binding</keyword>
<proteinExistence type="inferred from homology"/>
<dbReference type="GeneID" id="54282371"/>
<keyword evidence="2" id="KW-0408">Iron</keyword>
<name>A0A6A5XTX1_9PLEO</name>
<protein>
    <submittedName>
        <fullName evidence="4">Clavaminate synthase-like protein</fullName>
    </submittedName>
</protein>
<dbReference type="EMBL" id="ML978068">
    <property type="protein sequence ID" value="KAF2016805.1"/>
    <property type="molecule type" value="Genomic_DNA"/>
</dbReference>
<dbReference type="OrthoDB" id="288590at2759"/>
<keyword evidence="5" id="KW-1185">Reference proteome</keyword>
<dbReference type="InterPro" id="IPR050231">
    <property type="entry name" value="Iron_ascorbate_oxido_reductase"/>
</dbReference>
<dbReference type="PANTHER" id="PTHR47990">
    <property type="entry name" value="2-OXOGLUTARATE (2OG) AND FE(II)-DEPENDENT OXYGENASE SUPERFAMILY PROTEIN-RELATED"/>
    <property type="match status" value="1"/>
</dbReference>
<organism evidence="4 5">
    <name type="scientific">Aaosphaeria arxii CBS 175.79</name>
    <dbReference type="NCBI Taxonomy" id="1450172"/>
    <lineage>
        <taxon>Eukaryota</taxon>
        <taxon>Fungi</taxon>
        <taxon>Dikarya</taxon>
        <taxon>Ascomycota</taxon>
        <taxon>Pezizomycotina</taxon>
        <taxon>Dothideomycetes</taxon>
        <taxon>Pleosporomycetidae</taxon>
        <taxon>Pleosporales</taxon>
        <taxon>Pleosporales incertae sedis</taxon>
        <taxon>Aaosphaeria</taxon>
    </lineage>
</organism>
<dbReference type="InterPro" id="IPR005123">
    <property type="entry name" value="Oxoglu/Fe-dep_dioxygenase_dom"/>
</dbReference>
<accession>A0A6A5XTX1</accession>
<evidence type="ECO:0000259" key="3">
    <source>
        <dbReference type="PROSITE" id="PS51471"/>
    </source>
</evidence>
<feature type="domain" description="Fe2OG dioxygenase" evidence="3">
    <location>
        <begin position="202"/>
        <end position="317"/>
    </location>
</feature>
<dbReference type="InterPro" id="IPR027443">
    <property type="entry name" value="IPNS-like_sf"/>
</dbReference>
<evidence type="ECO:0000256" key="2">
    <source>
        <dbReference type="RuleBase" id="RU003682"/>
    </source>
</evidence>
<evidence type="ECO:0000313" key="4">
    <source>
        <dbReference type="EMBL" id="KAF2016805.1"/>
    </source>
</evidence>